<dbReference type="EMBL" id="DTCK01000012">
    <property type="protein sequence ID" value="HGQ35487.1"/>
    <property type="molecule type" value="Genomic_DNA"/>
</dbReference>
<organism evidence="2">
    <name type="scientific">Ignisphaera aggregans</name>
    <dbReference type="NCBI Taxonomy" id="334771"/>
    <lineage>
        <taxon>Archaea</taxon>
        <taxon>Thermoproteota</taxon>
        <taxon>Thermoprotei</taxon>
        <taxon>Desulfurococcales</taxon>
        <taxon>Desulfurococcaceae</taxon>
        <taxon>Ignisphaera</taxon>
    </lineage>
</organism>
<evidence type="ECO:0000313" key="2">
    <source>
        <dbReference type="EMBL" id="HGQ64094.1"/>
    </source>
</evidence>
<dbReference type="EMBL" id="DTBD01000018">
    <property type="protein sequence ID" value="HGQ64094.1"/>
    <property type="molecule type" value="Genomic_DNA"/>
</dbReference>
<sequence>MEEAGISRVTLWRLLNRVSPVDPEYIAPLLKQTEFESLVSAKNILRSLGIMRNNGTIDYSLVLEILSIARNDEYLKNAILRFVIQEFKEDIKKMLGISFISIKFE</sequence>
<name>A0A7C4JIX4_9CREN</name>
<accession>A0A7C4JIX4</accession>
<gene>
    <name evidence="2" type="ORF">ENU08_02480</name>
    <name evidence="1" type="ORF">ENU41_02260</name>
</gene>
<protein>
    <submittedName>
        <fullName evidence="2">Uncharacterized protein</fullName>
    </submittedName>
</protein>
<reference evidence="2" key="1">
    <citation type="journal article" date="2020" name="mSystems">
        <title>Genome- and Community-Level Interaction Insights into Carbon Utilization and Element Cycling Functions of Hydrothermarchaeota in Hydrothermal Sediment.</title>
        <authorList>
            <person name="Zhou Z."/>
            <person name="Liu Y."/>
            <person name="Xu W."/>
            <person name="Pan J."/>
            <person name="Luo Z.H."/>
            <person name="Li M."/>
        </authorList>
    </citation>
    <scope>NUCLEOTIDE SEQUENCE [LARGE SCALE GENOMIC DNA]</scope>
    <source>
        <strain evidence="2">SpSt-637</strain>
        <strain evidence="1">SpSt-667</strain>
    </source>
</reference>
<evidence type="ECO:0000313" key="1">
    <source>
        <dbReference type="EMBL" id="HGQ35487.1"/>
    </source>
</evidence>
<proteinExistence type="predicted"/>
<comment type="caution">
    <text evidence="2">The sequence shown here is derived from an EMBL/GenBank/DDBJ whole genome shotgun (WGS) entry which is preliminary data.</text>
</comment>
<dbReference type="AlphaFoldDB" id="A0A7C4JIX4"/>